<evidence type="ECO:0000313" key="2">
    <source>
        <dbReference type="Proteomes" id="UP000313359"/>
    </source>
</evidence>
<dbReference type="OrthoDB" id="258392at2759"/>
<dbReference type="Gene3D" id="3.40.50.1240">
    <property type="entry name" value="Phosphoglycerate mutase-like"/>
    <property type="match status" value="1"/>
</dbReference>
<accession>A0A5C2SEM8</accession>
<keyword evidence="2" id="KW-1185">Reference proteome</keyword>
<dbReference type="InterPro" id="IPR050645">
    <property type="entry name" value="Histidine_acid_phosphatase"/>
</dbReference>
<dbReference type="SUPFAM" id="SSF53254">
    <property type="entry name" value="Phosphoglycerate mutase-like"/>
    <property type="match status" value="1"/>
</dbReference>
<evidence type="ECO:0000313" key="1">
    <source>
        <dbReference type="EMBL" id="RPD61599.1"/>
    </source>
</evidence>
<dbReference type="GO" id="GO:0016791">
    <property type="term" value="F:phosphatase activity"/>
    <property type="evidence" value="ECO:0007669"/>
    <property type="project" value="TreeGrafter"/>
</dbReference>
<protein>
    <submittedName>
        <fullName evidence="1">Phosphoglycerate mutase-like protein</fullName>
    </submittedName>
</protein>
<dbReference type="STRING" id="1328759.A0A5C2SEM8"/>
<gene>
    <name evidence="1" type="ORF">L227DRAFT_585435</name>
</gene>
<dbReference type="Proteomes" id="UP000313359">
    <property type="component" value="Unassembled WGS sequence"/>
</dbReference>
<reference evidence="1" key="1">
    <citation type="journal article" date="2018" name="Genome Biol. Evol.">
        <title>Genomics and development of Lentinus tigrinus, a white-rot wood-decaying mushroom with dimorphic fruiting bodies.</title>
        <authorList>
            <person name="Wu B."/>
            <person name="Xu Z."/>
            <person name="Knudson A."/>
            <person name="Carlson A."/>
            <person name="Chen N."/>
            <person name="Kovaka S."/>
            <person name="LaButti K."/>
            <person name="Lipzen A."/>
            <person name="Pennachio C."/>
            <person name="Riley R."/>
            <person name="Schakwitz W."/>
            <person name="Umezawa K."/>
            <person name="Ohm R.A."/>
            <person name="Grigoriev I.V."/>
            <person name="Nagy L.G."/>
            <person name="Gibbons J."/>
            <person name="Hibbett D."/>
        </authorList>
    </citation>
    <scope>NUCLEOTIDE SEQUENCE [LARGE SCALE GENOMIC DNA]</scope>
    <source>
        <strain evidence="1">ALCF2SS1-6</strain>
    </source>
</reference>
<proteinExistence type="predicted"/>
<organism evidence="1 2">
    <name type="scientific">Lentinus tigrinus ALCF2SS1-6</name>
    <dbReference type="NCBI Taxonomy" id="1328759"/>
    <lineage>
        <taxon>Eukaryota</taxon>
        <taxon>Fungi</taxon>
        <taxon>Dikarya</taxon>
        <taxon>Basidiomycota</taxon>
        <taxon>Agaricomycotina</taxon>
        <taxon>Agaricomycetes</taxon>
        <taxon>Polyporales</taxon>
        <taxon>Polyporaceae</taxon>
        <taxon>Lentinus</taxon>
    </lineage>
</organism>
<name>A0A5C2SEM8_9APHY</name>
<sequence>MVNASTLLGIVLLARHGDRLEFFQDPLTYDPAETFLTPLGSVQEQQLGQFLRSTYLDPASPTFINGVQTEIADINQLIVRADAAGEGSVILNSVQGLLQGLYPPTSDNNITLANGTTVIAPLGGYQYIPVESVEPNEDISLNSFTSCPVFDNHISAFYSSAPFLAEAQEAQPFLEQLQPFLDNRSIDFTNMIFDFVNVQSIHNATFLQELPDTFAEQAYFFANFHENGVFTDPSPSGIGNIAIRTVLPSIFTSLTRIANTSDTLKIALNEISYKPFISFFNVTEATTADPSLAGIVDYASVMALELHGDGTSEPTVNARFKNGTTDASLHDITLFGQQSVPLSQFISALAGSAVNSTQQWCTVCNQTTLRGCSVFQ</sequence>
<dbReference type="AlphaFoldDB" id="A0A5C2SEM8"/>
<dbReference type="PANTHER" id="PTHR11567:SF142">
    <property type="entry name" value="PHOSPHOGLYCERATE MUTASE-LIKE PROTEIN"/>
    <property type="match status" value="1"/>
</dbReference>
<dbReference type="PANTHER" id="PTHR11567">
    <property type="entry name" value="ACID PHOSPHATASE-RELATED"/>
    <property type="match status" value="1"/>
</dbReference>
<dbReference type="EMBL" id="ML122261">
    <property type="protein sequence ID" value="RPD61599.1"/>
    <property type="molecule type" value="Genomic_DNA"/>
</dbReference>
<dbReference type="InterPro" id="IPR029033">
    <property type="entry name" value="His_PPase_superfam"/>
</dbReference>